<dbReference type="InterPro" id="IPR001044">
    <property type="entry name" value="XPG/Rad2_eukaryotes"/>
</dbReference>
<name>A0A0K0FNN5_STRVS</name>
<dbReference type="AlphaFoldDB" id="A0A0K0FNN5"/>
<dbReference type="PANTHER" id="PTHR16171">
    <property type="entry name" value="DNA REPAIR PROTEIN COMPLEMENTING XP-G CELLS-RELATED"/>
    <property type="match status" value="1"/>
</dbReference>
<feature type="region of interest" description="Disordered" evidence="10">
    <location>
        <begin position="273"/>
        <end position="296"/>
    </location>
</feature>
<keyword evidence="4" id="KW-0540">Nuclease</keyword>
<dbReference type="InterPro" id="IPR006084">
    <property type="entry name" value="XPG/Rad2"/>
</dbReference>
<dbReference type="Proteomes" id="UP000035680">
    <property type="component" value="Unassembled WGS sequence"/>
</dbReference>
<dbReference type="SMART" id="SM00484">
    <property type="entry name" value="XPGI"/>
    <property type="match status" value="1"/>
</dbReference>
<feature type="region of interest" description="Disordered" evidence="10">
    <location>
        <begin position="132"/>
        <end position="154"/>
    </location>
</feature>
<reference evidence="13" key="1">
    <citation type="submission" date="2014-07" db="EMBL/GenBank/DDBJ databases">
        <authorList>
            <person name="Martin A.A"/>
            <person name="De Silva N."/>
        </authorList>
    </citation>
    <scope>NUCLEOTIDE SEQUENCE</scope>
</reference>
<feature type="compositionally biased region" description="Acidic residues" evidence="10">
    <location>
        <begin position="285"/>
        <end position="296"/>
    </location>
</feature>
<keyword evidence="8" id="KW-0460">Magnesium</keyword>
<evidence type="ECO:0000256" key="2">
    <source>
        <dbReference type="ARBA" id="ARBA00004123"/>
    </source>
</evidence>
<dbReference type="Gene3D" id="3.40.50.1010">
    <property type="entry name" value="5'-nuclease"/>
    <property type="match status" value="2"/>
</dbReference>
<dbReference type="Pfam" id="PF00752">
    <property type="entry name" value="XPG_N"/>
    <property type="match status" value="1"/>
</dbReference>
<dbReference type="PANTHER" id="PTHR16171:SF7">
    <property type="entry name" value="DNA REPAIR PROTEIN RAD2"/>
    <property type="match status" value="1"/>
</dbReference>
<dbReference type="STRING" id="75913.A0A0K0FNN5"/>
<evidence type="ECO:0000259" key="12">
    <source>
        <dbReference type="SMART" id="SM00485"/>
    </source>
</evidence>
<dbReference type="InterPro" id="IPR036279">
    <property type="entry name" value="5-3_exonuclease_C_sf"/>
</dbReference>
<feature type="domain" description="XPG-I" evidence="11">
    <location>
        <begin position="359"/>
        <end position="428"/>
    </location>
</feature>
<evidence type="ECO:0000256" key="4">
    <source>
        <dbReference type="ARBA" id="ARBA00022722"/>
    </source>
</evidence>
<keyword evidence="7" id="KW-0378">Hydrolase</keyword>
<feature type="compositionally biased region" description="Low complexity" evidence="10">
    <location>
        <begin position="132"/>
        <end position="142"/>
    </location>
</feature>
<dbReference type="GO" id="GO:0006289">
    <property type="term" value="P:nucleotide-excision repair"/>
    <property type="evidence" value="ECO:0007669"/>
    <property type="project" value="InterPro"/>
</dbReference>
<dbReference type="InterPro" id="IPR006086">
    <property type="entry name" value="XPG-I_dom"/>
</dbReference>
<keyword evidence="13" id="KW-1185">Reference proteome</keyword>
<dbReference type="InterPro" id="IPR029060">
    <property type="entry name" value="PIN-like_dom_sf"/>
</dbReference>
<evidence type="ECO:0000256" key="9">
    <source>
        <dbReference type="ARBA" id="ARBA00023242"/>
    </source>
</evidence>
<dbReference type="Gene3D" id="1.10.150.20">
    <property type="entry name" value="5' to 3' exonuclease, C-terminal subdomain"/>
    <property type="match status" value="1"/>
</dbReference>
<dbReference type="InterPro" id="IPR006085">
    <property type="entry name" value="XPG_DNA_repair_N"/>
</dbReference>
<evidence type="ECO:0000256" key="7">
    <source>
        <dbReference type="ARBA" id="ARBA00022801"/>
    </source>
</evidence>
<dbReference type="SUPFAM" id="SSF88723">
    <property type="entry name" value="PIN domain-like"/>
    <property type="match status" value="1"/>
</dbReference>
<evidence type="ECO:0000256" key="8">
    <source>
        <dbReference type="ARBA" id="ARBA00022842"/>
    </source>
</evidence>
<dbReference type="InterPro" id="IPR008918">
    <property type="entry name" value="HhH2"/>
</dbReference>
<evidence type="ECO:0000313" key="14">
    <source>
        <dbReference type="WBParaSite" id="SVE_1061500.1"/>
    </source>
</evidence>
<dbReference type="Pfam" id="PF00867">
    <property type="entry name" value="XPG_I"/>
    <property type="match status" value="1"/>
</dbReference>
<evidence type="ECO:0000256" key="5">
    <source>
        <dbReference type="ARBA" id="ARBA00022723"/>
    </source>
</evidence>
<dbReference type="GO" id="GO:0004520">
    <property type="term" value="F:DNA endonuclease activity"/>
    <property type="evidence" value="ECO:0007669"/>
    <property type="project" value="TreeGrafter"/>
</dbReference>
<dbReference type="PRINTS" id="PR00066">
    <property type="entry name" value="XRODRMPGMNTG"/>
</dbReference>
<dbReference type="GO" id="GO:0003697">
    <property type="term" value="F:single-stranded DNA binding"/>
    <property type="evidence" value="ECO:0007669"/>
    <property type="project" value="InterPro"/>
</dbReference>
<comment type="subcellular location">
    <subcellularLocation>
        <location evidence="2">Nucleus</location>
    </subcellularLocation>
</comment>
<comment type="cofactor">
    <cofactor evidence="1">
        <name>Mg(2+)</name>
        <dbReference type="ChEBI" id="CHEBI:18420"/>
    </cofactor>
</comment>
<evidence type="ECO:0000256" key="6">
    <source>
        <dbReference type="ARBA" id="ARBA00022759"/>
    </source>
</evidence>
<evidence type="ECO:0000313" key="13">
    <source>
        <dbReference type="Proteomes" id="UP000035680"/>
    </source>
</evidence>
<dbReference type="CDD" id="cd09868">
    <property type="entry name" value="PIN_XPG_RAD2"/>
    <property type="match status" value="2"/>
</dbReference>
<dbReference type="GO" id="GO:0016787">
    <property type="term" value="F:hydrolase activity"/>
    <property type="evidence" value="ECO:0007669"/>
    <property type="project" value="UniProtKB-KW"/>
</dbReference>
<protein>
    <submittedName>
        <fullName evidence="14">PIN domain-like protein</fullName>
    </submittedName>
</protein>
<dbReference type="SMART" id="SM00279">
    <property type="entry name" value="HhH2"/>
    <property type="match status" value="1"/>
</dbReference>
<evidence type="ECO:0000259" key="11">
    <source>
        <dbReference type="SMART" id="SM00484"/>
    </source>
</evidence>
<keyword evidence="9" id="KW-0539">Nucleus</keyword>
<keyword evidence="5" id="KW-0479">Metal-binding</keyword>
<dbReference type="SMART" id="SM00485">
    <property type="entry name" value="XPGN"/>
    <property type="match status" value="1"/>
</dbReference>
<dbReference type="PRINTS" id="PR00853">
    <property type="entry name" value="XPGRADSUPER"/>
</dbReference>
<dbReference type="GO" id="GO:0046872">
    <property type="term" value="F:metal ion binding"/>
    <property type="evidence" value="ECO:0007669"/>
    <property type="project" value="UniProtKB-KW"/>
</dbReference>
<sequence>MGVPGLWSILDECGTKVDLESLEGLRLAIDVSIWIYQSEETVKYQKSGAGSHLILLIKRIAKLLFYKIRPVFVFDGPNIPDVKKKTLSNRKLQQFISEDRKKVKIFRDFLTKKKLPATTKGKVNDIFELSSSSQLSGGTASTSKKRKDDTTKKDEIMELINKRDEYRRKRLPTSELEKNAVEFSEGQLSRLLKRRKYAKKIENLIDDKSKDVFGKNDISKNYDMVIDPVFGLHTISKQNKSGEEIEMRTDKPNFSISELQNFKGTNFVRKDEVKSGSQKIGHQDEDFEEGSDESEWEDVLEDEDVGDFEENEESNDFSNDFYDSFNNEDSVDMFPPSATTVDDNALINEKYGEWQKILDALGLPYITAYGEAEAECVNLEKAKLVDGIVTDDSDVFLFGCKKVYKNMFSHSRELKCFKTSVIHEKLKYNRFAFISMALFSGGDYSEGFYDIGIKSAEKIINEFSEQKEVSELESNHDIINICRRFKKFIIENGTRPVVSQRRMTIINNFYKQKEENLKLLLSFPPVDAINEYCNPKCLRSLPEKFTWSRINYVSLQTLFLSKVNWTIEEFHKNTFNSFSKWDDLMSSDVRHFQPKISFFL</sequence>
<organism evidence="13 14">
    <name type="scientific">Strongyloides venezuelensis</name>
    <name type="common">Threadworm</name>
    <dbReference type="NCBI Taxonomy" id="75913"/>
    <lineage>
        <taxon>Eukaryota</taxon>
        <taxon>Metazoa</taxon>
        <taxon>Ecdysozoa</taxon>
        <taxon>Nematoda</taxon>
        <taxon>Chromadorea</taxon>
        <taxon>Rhabditida</taxon>
        <taxon>Tylenchina</taxon>
        <taxon>Panagrolaimomorpha</taxon>
        <taxon>Strongyloidoidea</taxon>
        <taxon>Strongyloididae</taxon>
        <taxon>Strongyloides</taxon>
    </lineage>
</organism>
<dbReference type="GO" id="GO:0005634">
    <property type="term" value="C:nucleus"/>
    <property type="evidence" value="ECO:0007669"/>
    <property type="project" value="UniProtKB-SubCell"/>
</dbReference>
<accession>A0A0K0FNN5</accession>
<evidence type="ECO:0000256" key="1">
    <source>
        <dbReference type="ARBA" id="ARBA00001946"/>
    </source>
</evidence>
<keyword evidence="6" id="KW-0255">Endonuclease</keyword>
<dbReference type="SUPFAM" id="SSF47807">
    <property type="entry name" value="5' to 3' exonuclease, C-terminal subdomain"/>
    <property type="match status" value="1"/>
</dbReference>
<dbReference type="CDD" id="cd09900">
    <property type="entry name" value="H3TH_XPG-like"/>
    <property type="match status" value="1"/>
</dbReference>
<feature type="domain" description="XPG N-terminal" evidence="12">
    <location>
        <begin position="1"/>
        <end position="97"/>
    </location>
</feature>
<proteinExistence type="inferred from homology"/>
<reference evidence="14" key="2">
    <citation type="submission" date="2015-08" db="UniProtKB">
        <authorList>
            <consortium name="WormBaseParasite"/>
        </authorList>
    </citation>
    <scope>IDENTIFICATION</scope>
</reference>
<dbReference type="WBParaSite" id="SVE_1061500.1">
    <property type="protein sequence ID" value="SVE_1061500.1"/>
    <property type="gene ID" value="SVE_1061500"/>
</dbReference>
<evidence type="ECO:0000256" key="3">
    <source>
        <dbReference type="ARBA" id="ARBA00005283"/>
    </source>
</evidence>
<comment type="similarity">
    <text evidence="3">Belongs to the XPG/RAD2 endonuclease family. XPG subfamily.</text>
</comment>
<evidence type="ECO:0000256" key="10">
    <source>
        <dbReference type="SAM" id="MobiDB-lite"/>
    </source>
</evidence>